<dbReference type="InterPro" id="IPR050534">
    <property type="entry name" value="Coronavir_polyprotein_1ab"/>
</dbReference>
<keyword evidence="4 11" id="KW-0378">Hydrolase</keyword>
<keyword evidence="1 11" id="KW-0540">Nuclease</keyword>
<organism evidence="15 16">
    <name type="scientific">Mobilicoccus caccae</name>
    <dbReference type="NCBI Taxonomy" id="1859295"/>
    <lineage>
        <taxon>Bacteria</taxon>
        <taxon>Bacillati</taxon>
        <taxon>Actinomycetota</taxon>
        <taxon>Actinomycetes</taxon>
        <taxon>Micrococcales</taxon>
        <taxon>Dermatophilaceae</taxon>
        <taxon>Mobilicoccus</taxon>
    </lineage>
</organism>
<evidence type="ECO:0000256" key="1">
    <source>
        <dbReference type="ARBA" id="ARBA00022722"/>
    </source>
</evidence>
<comment type="similarity">
    <text evidence="11">Belongs to the RecD family.</text>
</comment>
<dbReference type="Pfam" id="PF13538">
    <property type="entry name" value="UvrD_C_2"/>
    <property type="match status" value="1"/>
</dbReference>
<accession>A0ABQ6IZG9</accession>
<evidence type="ECO:0000256" key="3">
    <source>
        <dbReference type="ARBA" id="ARBA00022763"/>
    </source>
</evidence>
<dbReference type="Pfam" id="PF21185">
    <property type="entry name" value="RecD_N"/>
    <property type="match status" value="1"/>
</dbReference>
<keyword evidence="16" id="KW-1185">Reference proteome</keyword>
<feature type="compositionally biased region" description="Basic and acidic residues" evidence="12">
    <location>
        <begin position="365"/>
        <end position="377"/>
    </location>
</feature>
<feature type="region of interest" description="Disordered" evidence="12">
    <location>
        <begin position="359"/>
        <end position="392"/>
    </location>
</feature>
<name>A0ABQ6IZG9_9MICO</name>
<comment type="function">
    <text evidence="11">A helicase/nuclease that prepares dsDNA breaks (DSB) for recombinational DNA repair. Binds to DSBs and unwinds DNA via a highly rapid and processive ATP-dependent bidirectional helicase activity. Unwinds dsDNA until it encounters a Chi (crossover hotspot instigator) sequence from the 3' direction. Cuts ssDNA a few nucleotides 3' to the Chi site. The properties and activities of the enzyme are changed at Chi. The Chi-altered holoenzyme produces a long 3'-ssDNA overhang and facilitates RecA-binding to the ssDNA for homologous DNA recombination and repair. Holoenzyme degrades any linearized DNA that is unable to undergo homologous recombination. In the holoenzyme this subunit has ssDNA-dependent ATPase and 5'-3' helicase activity. When added to pre-assembled RecBC greatly stimulates nuclease activity and augments holoenzyme processivity. Negatively regulates the RecA-loading ability of RecBCD.</text>
</comment>
<comment type="miscellaneous">
    <text evidence="11">In the RecBCD complex, RecB has a slow 3'-5' helicase, an exonuclease activity and loads RecA onto ssDNA, RecD has a fast 5'-3' helicase activity, while RecC stimulates the ATPase and processivity of the RecB helicase and contributes to recognition of the Chi site.</text>
</comment>
<feature type="region of interest" description="Disordered" evidence="12">
    <location>
        <begin position="91"/>
        <end position="118"/>
    </location>
</feature>
<keyword evidence="3 11" id="KW-0227">DNA damage</keyword>
<proteinExistence type="inferred from homology"/>
<dbReference type="SUPFAM" id="SSF52540">
    <property type="entry name" value="P-loop containing nucleoside triphosphate hydrolases"/>
    <property type="match status" value="2"/>
</dbReference>
<evidence type="ECO:0000256" key="5">
    <source>
        <dbReference type="ARBA" id="ARBA00022806"/>
    </source>
</evidence>
<feature type="domain" description="UvrD-like helicase C-terminal" evidence="13">
    <location>
        <begin position="570"/>
        <end position="617"/>
    </location>
</feature>
<dbReference type="Pfam" id="PF13245">
    <property type="entry name" value="AAA_19"/>
    <property type="match status" value="1"/>
</dbReference>
<dbReference type="InterPro" id="IPR006344">
    <property type="entry name" value="RecD"/>
</dbReference>
<comment type="catalytic activity">
    <reaction evidence="11">
        <text>ATP + H2O = ADP + phosphate + H(+)</text>
        <dbReference type="Rhea" id="RHEA:13065"/>
        <dbReference type="ChEBI" id="CHEBI:15377"/>
        <dbReference type="ChEBI" id="CHEBI:15378"/>
        <dbReference type="ChEBI" id="CHEBI:30616"/>
        <dbReference type="ChEBI" id="CHEBI:43474"/>
        <dbReference type="ChEBI" id="CHEBI:456216"/>
        <dbReference type="EC" id="5.6.2.3"/>
    </reaction>
</comment>
<dbReference type="EC" id="5.6.2.3" evidence="11"/>
<keyword evidence="2" id="KW-0547">Nucleotide-binding</keyword>
<evidence type="ECO:0000259" key="13">
    <source>
        <dbReference type="Pfam" id="PF13538"/>
    </source>
</evidence>
<dbReference type="RefSeq" id="WP_284305551.1">
    <property type="nucleotide sequence ID" value="NZ_BSUO01000001.1"/>
</dbReference>
<evidence type="ECO:0000259" key="14">
    <source>
        <dbReference type="Pfam" id="PF21185"/>
    </source>
</evidence>
<dbReference type="PANTHER" id="PTHR43788:SF6">
    <property type="entry name" value="DNA HELICASE B"/>
    <property type="match status" value="1"/>
</dbReference>
<dbReference type="NCBIfam" id="TIGR01447">
    <property type="entry name" value="recD"/>
    <property type="match status" value="1"/>
</dbReference>
<evidence type="ECO:0000313" key="16">
    <source>
        <dbReference type="Proteomes" id="UP001157126"/>
    </source>
</evidence>
<dbReference type="Proteomes" id="UP001157126">
    <property type="component" value="Unassembled WGS sequence"/>
</dbReference>
<dbReference type="Gene3D" id="1.10.10.1020">
    <property type="entry name" value="RecBCD complex, subunit RecD, N-terminal domain"/>
    <property type="match status" value="1"/>
</dbReference>
<evidence type="ECO:0000256" key="9">
    <source>
        <dbReference type="ARBA" id="ARBA00023204"/>
    </source>
</evidence>
<reference evidence="16" key="1">
    <citation type="journal article" date="2019" name="Int. J. Syst. Evol. Microbiol.">
        <title>The Global Catalogue of Microorganisms (GCM) 10K type strain sequencing project: providing services to taxonomists for standard genome sequencing and annotation.</title>
        <authorList>
            <consortium name="The Broad Institute Genomics Platform"/>
            <consortium name="The Broad Institute Genome Sequencing Center for Infectious Disease"/>
            <person name="Wu L."/>
            <person name="Ma J."/>
        </authorList>
    </citation>
    <scope>NUCLEOTIDE SEQUENCE [LARGE SCALE GENOMIC DNA]</scope>
    <source>
        <strain evidence="16">NBRC 113072</strain>
    </source>
</reference>
<comment type="caution">
    <text evidence="15">The sequence shown here is derived from an EMBL/GenBank/DDBJ whole genome shotgun (WGS) entry which is preliminary data.</text>
</comment>
<keyword evidence="9 11" id="KW-0234">DNA repair</keyword>
<evidence type="ECO:0000313" key="15">
    <source>
        <dbReference type="EMBL" id="GMA42093.1"/>
    </source>
</evidence>
<dbReference type="HAMAP" id="MF_01487">
    <property type="entry name" value="RecD"/>
    <property type="match status" value="1"/>
</dbReference>
<evidence type="ECO:0000256" key="7">
    <source>
        <dbReference type="ARBA" id="ARBA00022840"/>
    </source>
</evidence>
<evidence type="ECO:0000256" key="11">
    <source>
        <dbReference type="HAMAP-Rule" id="MF_01487"/>
    </source>
</evidence>
<dbReference type="InterPro" id="IPR049550">
    <property type="entry name" value="RecD_N"/>
</dbReference>
<keyword evidence="5 11" id="KW-0347">Helicase</keyword>
<keyword evidence="6 11" id="KW-0269">Exonuclease</keyword>
<sequence>MSPTASIPVTVGGGGGLDLDARYALRAPEPLATFNRAGYLRAADVHVAIRLAALAEETDPRVLLASALLVRVVRDGSTCLDLATGHELAPEVIDDPDLPGEPGDVGQRDGHGAAPVDRLPWPEAGPWMEAVAASPLVAAGVLRIEEGLLYLDRYWGEERSVCADLLARREVSATPTDEDRLEHSLSRIFPDAGHRQQREASARLARSMTGVLTGGPGSGKTTTVAGLLAVLADQSDEPLRIALTAPTGKAAARLQEAVAAASAAFPGDARARLEGLEASTLHRLLGWRPGSRTRFRHDRSNTLPHDVVVVDESSMLSLTLTARLLEALRPTTRLVLVGDADQLASVDAGAVLGDLVGGLDGGGDGDGHGDVPGHDPGDGDDDTPGPDGDHRPVAEVVRLTGSHRYSGAIGELARAVRAGDTDAVLDVLRTGESMRLVEDEDPAPVLRPRLVAHATAVREAARAGDGDLALEVLGRHRVLCVHRAGAHGVRTWNRRVEGWLTEETGDGLYDLMYVGRPLLVTTNDYGLGLYNGDTGVVVQGETGEPPVAVMAGSSGTVVLAATRLSDVETLHAMTVHKAQGSEADDITVMLPPGDSPLLTRELLYTAVTRARRSVTVVGSEATVRAALDRRARRASGLAARLRRPSA</sequence>
<dbReference type="EMBL" id="BSUO01000001">
    <property type="protein sequence ID" value="GMA42093.1"/>
    <property type="molecule type" value="Genomic_DNA"/>
</dbReference>
<gene>
    <name evidence="11" type="primary">recD</name>
    <name evidence="15" type="ORF">GCM10025883_41380</name>
</gene>
<dbReference type="InterPro" id="IPR041851">
    <property type="entry name" value="RecD_N_sf"/>
</dbReference>
<evidence type="ECO:0000256" key="2">
    <source>
        <dbReference type="ARBA" id="ARBA00022741"/>
    </source>
</evidence>
<comment type="subunit">
    <text evidence="11">Heterotrimer of RecB, RecC and RecD. All subunits contribute to DNA-binding.</text>
</comment>
<keyword evidence="8 11" id="KW-0238">DNA-binding</keyword>
<protein>
    <recommendedName>
        <fullName evidence="11">RecBCD enzyme subunit RecD</fullName>
        <ecNumber evidence="11">5.6.2.3</ecNumber>
    </recommendedName>
    <alternativeName>
        <fullName evidence="11">DNA 5'-3' helicase subunit RecD</fullName>
    </alternativeName>
    <alternativeName>
        <fullName evidence="11">Exonuclease V subunit RecD</fullName>
        <shortName evidence="11">ExoV subunit RecD</shortName>
    </alternativeName>
    <alternativeName>
        <fullName evidence="11">Helicase/nuclease RecBCD subunit RecD</fullName>
    </alternativeName>
</protein>
<dbReference type="PANTHER" id="PTHR43788">
    <property type="entry name" value="DNA2/NAM7 HELICASE FAMILY MEMBER"/>
    <property type="match status" value="1"/>
</dbReference>
<evidence type="ECO:0000256" key="10">
    <source>
        <dbReference type="ARBA" id="ARBA00023235"/>
    </source>
</evidence>
<evidence type="ECO:0000256" key="4">
    <source>
        <dbReference type="ARBA" id="ARBA00022801"/>
    </source>
</evidence>
<dbReference type="CDD" id="cd17933">
    <property type="entry name" value="DEXSc_RecD-like"/>
    <property type="match status" value="1"/>
</dbReference>
<feature type="domain" description="RecBCD enzyme subunit RecD N-terminal" evidence="14">
    <location>
        <begin position="37"/>
        <end position="140"/>
    </location>
</feature>
<dbReference type="InterPro" id="IPR027417">
    <property type="entry name" value="P-loop_NTPase"/>
</dbReference>
<dbReference type="CDD" id="cd18809">
    <property type="entry name" value="SF1_C_RecD"/>
    <property type="match status" value="1"/>
</dbReference>
<evidence type="ECO:0000256" key="6">
    <source>
        <dbReference type="ARBA" id="ARBA00022839"/>
    </source>
</evidence>
<evidence type="ECO:0000256" key="8">
    <source>
        <dbReference type="ARBA" id="ARBA00023125"/>
    </source>
</evidence>
<keyword evidence="10 11" id="KW-0413">Isomerase</keyword>
<dbReference type="Gene3D" id="3.40.50.300">
    <property type="entry name" value="P-loop containing nucleotide triphosphate hydrolases"/>
    <property type="match status" value="3"/>
</dbReference>
<evidence type="ECO:0000256" key="12">
    <source>
        <dbReference type="SAM" id="MobiDB-lite"/>
    </source>
</evidence>
<dbReference type="InterPro" id="IPR027785">
    <property type="entry name" value="UvrD-like_helicase_C"/>
</dbReference>
<keyword evidence="7" id="KW-0067">ATP-binding</keyword>
<comment type="caution">
    <text evidence="11">Lacks conserved residue(s) required for the propagation of feature annotation.</text>
</comment>